<feature type="compositionally biased region" description="Basic and acidic residues" evidence="1">
    <location>
        <begin position="58"/>
        <end position="76"/>
    </location>
</feature>
<reference evidence="2" key="1">
    <citation type="submission" date="2016-10" db="EMBL/GenBank/DDBJ databases">
        <title>Sequence of Gallionella enrichment culture.</title>
        <authorList>
            <person name="Poehlein A."/>
            <person name="Muehling M."/>
            <person name="Daniel R."/>
        </authorList>
    </citation>
    <scope>NUCLEOTIDE SEQUENCE</scope>
</reference>
<gene>
    <name evidence="2" type="ORF">GALL_310020</name>
</gene>
<sequence length="103" mass="11297">MLGVQLETDEGQQQTPDAARHAPAGGIDLGMAREQQAQPERHRCGVQRTGQAGGKADVAAEHEQQDIDHHSAEKHIAHQLAPEGKAPRQRQQQPGRRRVHRGV</sequence>
<dbReference type="EMBL" id="MLJW01000438">
    <property type="protein sequence ID" value="OIQ87145.1"/>
    <property type="molecule type" value="Genomic_DNA"/>
</dbReference>
<accession>A0A1J5QU16</accession>
<evidence type="ECO:0000256" key="1">
    <source>
        <dbReference type="SAM" id="MobiDB-lite"/>
    </source>
</evidence>
<name>A0A1J5QU16_9ZZZZ</name>
<protein>
    <submittedName>
        <fullName evidence="2">Uncharacterized protein</fullName>
    </submittedName>
</protein>
<comment type="caution">
    <text evidence="2">The sequence shown here is derived from an EMBL/GenBank/DDBJ whole genome shotgun (WGS) entry which is preliminary data.</text>
</comment>
<feature type="region of interest" description="Disordered" evidence="1">
    <location>
        <begin position="1"/>
        <end position="103"/>
    </location>
</feature>
<proteinExistence type="predicted"/>
<organism evidence="2">
    <name type="scientific">mine drainage metagenome</name>
    <dbReference type="NCBI Taxonomy" id="410659"/>
    <lineage>
        <taxon>unclassified sequences</taxon>
        <taxon>metagenomes</taxon>
        <taxon>ecological metagenomes</taxon>
    </lineage>
</organism>
<evidence type="ECO:0000313" key="2">
    <source>
        <dbReference type="EMBL" id="OIQ87145.1"/>
    </source>
</evidence>
<dbReference type="AlphaFoldDB" id="A0A1J5QU16"/>